<organism evidence="8 9">
    <name type="scientific">Telmatospirillum siberiense</name>
    <dbReference type="NCBI Taxonomy" id="382514"/>
    <lineage>
        <taxon>Bacteria</taxon>
        <taxon>Pseudomonadati</taxon>
        <taxon>Pseudomonadota</taxon>
        <taxon>Alphaproteobacteria</taxon>
        <taxon>Rhodospirillales</taxon>
        <taxon>Rhodospirillaceae</taxon>
        <taxon>Telmatospirillum</taxon>
    </lineage>
</organism>
<dbReference type="InterPro" id="IPR040921">
    <property type="entry name" value="Peptidase_S66C"/>
</dbReference>
<proteinExistence type="inferred from homology"/>
<dbReference type="InterPro" id="IPR027478">
    <property type="entry name" value="LdcA_N"/>
</dbReference>
<dbReference type="GO" id="GO:0004180">
    <property type="term" value="F:carboxypeptidase activity"/>
    <property type="evidence" value="ECO:0007669"/>
    <property type="project" value="UniProtKB-KW"/>
</dbReference>
<evidence type="ECO:0000256" key="3">
    <source>
        <dbReference type="ARBA" id="ARBA00022670"/>
    </source>
</evidence>
<dbReference type="InterPro" id="IPR029062">
    <property type="entry name" value="Class_I_gatase-like"/>
</dbReference>
<comment type="similarity">
    <text evidence="1">Belongs to the peptidase S66 family.</text>
</comment>
<dbReference type="EMBL" id="PIUM01000011">
    <property type="protein sequence ID" value="PKU24421.1"/>
    <property type="molecule type" value="Genomic_DNA"/>
</dbReference>
<dbReference type="InterPro" id="IPR027461">
    <property type="entry name" value="Carboxypeptidase_A_C_sf"/>
</dbReference>
<dbReference type="SUPFAM" id="SSF141986">
    <property type="entry name" value="LD-carboxypeptidase A C-terminal domain-like"/>
    <property type="match status" value="1"/>
</dbReference>
<keyword evidence="4" id="KW-0378">Hydrolase</keyword>
<evidence type="ECO:0000313" key="9">
    <source>
        <dbReference type="Proteomes" id="UP000233293"/>
    </source>
</evidence>
<name>A0A2N3PVJ9_9PROT</name>
<reference evidence="9" key="1">
    <citation type="submission" date="2017-12" db="EMBL/GenBank/DDBJ databases">
        <title>Draft genome sequence of Telmatospirillum siberiense 26-4b1T, an acidotolerant peatland alphaproteobacterium potentially involved in sulfur cycling.</title>
        <authorList>
            <person name="Hausmann B."/>
            <person name="Pjevac P."/>
            <person name="Schreck K."/>
            <person name="Herbold C.W."/>
            <person name="Daims H."/>
            <person name="Wagner M."/>
            <person name="Pester M."/>
            <person name="Loy A."/>
        </authorList>
    </citation>
    <scope>NUCLEOTIDE SEQUENCE [LARGE SCALE GENOMIC DNA]</scope>
    <source>
        <strain evidence="9">26-4b1</strain>
    </source>
</reference>
<feature type="domain" description="LD-carboxypeptidase C-terminal" evidence="7">
    <location>
        <begin position="173"/>
        <end position="278"/>
    </location>
</feature>
<keyword evidence="5" id="KW-0720">Serine protease</keyword>
<evidence type="ECO:0000256" key="4">
    <source>
        <dbReference type="ARBA" id="ARBA00022801"/>
    </source>
</evidence>
<evidence type="ECO:0000259" key="6">
    <source>
        <dbReference type="Pfam" id="PF02016"/>
    </source>
</evidence>
<dbReference type="PANTHER" id="PTHR30237">
    <property type="entry name" value="MURAMOYLTETRAPEPTIDE CARBOXYPEPTIDASE"/>
    <property type="match status" value="1"/>
</dbReference>
<protein>
    <submittedName>
        <fullName evidence="8">LD-carboxypeptidase</fullName>
    </submittedName>
</protein>
<dbReference type="OrthoDB" id="9807329at2"/>
<gene>
    <name evidence="8" type="ORF">CWS72_11265</name>
</gene>
<accession>A0A2N3PVJ9</accession>
<comment type="caution">
    <text evidence="8">The sequence shown here is derived from an EMBL/GenBank/DDBJ whole genome shotgun (WGS) entry which is preliminary data.</text>
</comment>
<dbReference type="Pfam" id="PF02016">
    <property type="entry name" value="Peptidase_S66"/>
    <property type="match status" value="1"/>
</dbReference>
<dbReference type="CDD" id="cd07025">
    <property type="entry name" value="Peptidase_S66"/>
    <property type="match status" value="1"/>
</dbReference>
<dbReference type="SUPFAM" id="SSF52317">
    <property type="entry name" value="Class I glutamine amidotransferase-like"/>
    <property type="match status" value="1"/>
</dbReference>
<evidence type="ECO:0000256" key="5">
    <source>
        <dbReference type="ARBA" id="ARBA00022825"/>
    </source>
</evidence>
<dbReference type="GO" id="GO:0008236">
    <property type="term" value="F:serine-type peptidase activity"/>
    <property type="evidence" value="ECO:0007669"/>
    <property type="project" value="UniProtKB-KW"/>
</dbReference>
<dbReference type="AlphaFoldDB" id="A0A2N3PVJ9"/>
<feature type="domain" description="LD-carboxypeptidase N-terminal" evidence="6">
    <location>
        <begin position="8"/>
        <end position="128"/>
    </location>
</feature>
<keyword evidence="2 8" id="KW-0121">Carboxypeptidase</keyword>
<dbReference type="GO" id="GO:0006508">
    <property type="term" value="P:proteolysis"/>
    <property type="evidence" value="ECO:0007669"/>
    <property type="project" value="UniProtKB-KW"/>
</dbReference>
<dbReference type="PANTHER" id="PTHR30237:SF2">
    <property type="entry name" value="MUREIN TETRAPEPTIDE CARBOXYPEPTIDASE"/>
    <property type="match status" value="1"/>
</dbReference>
<dbReference type="InterPro" id="IPR040449">
    <property type="entry name" value="Peptidase_S66_N"/>
</dbReference>
<evidence type="ECO:0000256" key="2">
    <source>
        <dbReference type="ARBA" id="ARBA00022645"/>
    </source>
</evidence>
<dbReference type="RefSeq" id="WP_101250707.1">
    <property type="nucleotide sequence ID" value="NZ_PIUM01000011.1"/>
</dbReference>
<evidence type="ECO:0000313" key="8">
    <source>
        <dbReference type="EMBL" id="PKU24421.1"/>
    </source>
</evidence>
<keyword evidence="3" id="KW-0645">Protease</keyword>
<evidence type="ECO:0000256" key="1">
    <source>
        <dbReference type="ARBA" id="ARBA00010233"/>
    </source>
</evidence>
<dbReference type="Pfam" id="PF17676">
    <property type="entry name" value="Peptidase_S66C"/>
    <property type="match status" value="1"/>
</dbReference>
<dbReference type="Proteomes" id="UP000233293">
    <property type="component" value="Unassembled WGS sequence"/>
</dbReference>
<dbReference type="InterPro" id="IPR003507">
    <property type="entry name" value="S66_fam"/>
</dbReference>
<keyword evidence="9" id="KW-1185">Reference proteome</keyword>
<sequence length="281" mass="30816">MREDIVRIGVVAPASRIDHATTRKVLNLVRRIYPGHSPEIVFHPQCTLSCGHFAGDDEARARAFLEVANDKTFDALWFGRGGYGSCRLGERILPALGEAAREKIYLGYSDAGSLLGGLYRRGCRRVAHGPMPADIRRPGGEAAVARALAFLVNGAADALEPTVLEQAPVAAFNITILSHLIGTPLEPDLSGHILMLEEVSEHMYRIDRALFHLTSTPSIRRVAGIKLGRCSDIPPNEPDFGQTEEEVVRHWCAVSGIPYLGRADIGHDIDNKVVPFGRWRK</sequence>
<dbReference type="Gene3D" id="3.40.50.10740">
    <property type="entry name" value="Class I glutamine amidotransferase-like"/>
    <property type="match status" value="1"/>
</dbReference>
<dbReference type="Gene3D" id="3.50.30.60">
    <property type="entry name" value="LD-carboxypeptidase A C-terminal domain-like"/>
    <property type="match status" value="1"/>
</dbReference>
<evidence type="ECO:0000259" key="7">
    <source>
        <dbReference type="Pfam" id="PF17676"/>
    </source>
</evidence>